<evidence type="ECO:0000313" key="2">
    <source>
        <dbReference type="EMBL" id="GAA3227072.1"/>
    </source>
</evidence>
<reference evidence="3" key="1">
    <citation type="journal article" date="2019" name="Int. J. Syst. Evol. Microbiol.">
        <title>The Global Catalogue of Microorganisms (GCM) 10K type strain sequencing project: providing services to taxonomists for standard genome sequencing and annotation.</title>
        <authorList>
            <consortium name="The Broad Institute Genomics Platform"/>
            <consortium name="The Broad Institute Genome Sequencing Center for Infectious Disease"/>
            <person name="Wu L."/>
            <person name="Ma J."/>
        </authorList>
    </citation>
    <scope>NUCLEOTIDE SEQUENCE [LARGE SCALE GENOMIC DNA]</scope>
    <source>
        <strain evidence="3">JCM 9377</strain>
    </source>
</reference>
<dbReference type="EMBL" id="BAAAUV010000016">
    <property type="protein sequence ID" value="GAA3227072.1"/>
    <property type="molecule type" value="Genomic_DNA"/>
</dbReference>
<sequence>MIAALGLTLSLGAMGCGKDEDPKVASADPGASSSAAPAGDSEASPIKYSRCMREQGLTWYPDPQPDGGLVVSEPEGTDPKKVEAAETACKKYFPGGGAKGKAPAEDIAKVQQAAKCMREHGVANYPDPDANGNLHIDEKLGINDDDPTVKKAQQECQKYFPTGQEK</sequence>
<comment type="caution">
    <text evidence="2">The sequence shown here is derived from an EMBL/GenBank/DDBJ whole genome shotgun (WGS) entry which is preliminary data.</text>
</comment>
<organism evidence="2 3">
    <name type="scientific">Actinocorallia longicatena</name>
    <dbReference type="NCBI Taxonomy" id="111803"/>
    <lineage>
        <taxon>Bacteria</taxon>
        <taxon>Bacillati</taxon>
        <taxon>Actinomycetota</taxon>
        <taxon>Actinomycetes</taxon>
        <taxon>Streptosporangiales</taxon>
        <taxon>Thermomonosporaceae</taxon>
        <taxon>Actinocorallia</taxon>
    </lineage>
</organism>
<keyword evidence="3" id="KW-1185">Reference proteome</keyword>
<dbReference type="Proteomes" id="UP001501237">
    <property type="component" value="Unassembled WGS sequence"/>
</dbReference>
<evidence type="ECO:0000256" key="1">
    <source>
        <dbReference type="SAM" id="MobiDB-lite"/>
    </source>
</evidence>
<accession>A0ABP6QGD5</accession>
<name>A0ABP6QGD5_9ACTN</name>
<protein>
    <recommendedName>
        <fullName evidence="4">Lipoprotein</fullName>
    </recommendedName>
</protein>
<feature type="compositionally biased region" description="Low complexity" evidence="1">
    <location>
        <begin position="25"/>
        <end position="44"/>
    </location>
</feature>
<gene>
    <name evidence="2" type="ORF">GCM10010468_55720</name>
</gene>
<evidence type="ECO:0000313" key="3">
    <source>
        <dbReference type="Proteomes" id="UP001501237"/>
    </source>
</evidence>
<evidence type="ECO:0008006" key="4">
    <source>
        <dbReference type="Google" id="ProtNLM"/>
    </source>
</evidence>
<proteinExistence type="predicted"/>
<feature type="region of interest" description="Disordered" evidence="1">
    <location>
        <begin position="12"/>
        <end position="81"/>
    </location>
</feature>